<dbReference type="PROSITE" id="PS51829">
    <property type="entry name" value="P_HOMO_B"/>
    <property type="match status" value="1"/>
</dbReference>
<evidence type="ECO:0000256" key="5">
    <source>
        <dbReference type="ARBA" id="ARBA00022801"/>
    </source>
</evidence>
<dbReference type="CDD" id="cd03859">
    <property type="entry name" value="M14_CPT"/>
    <property type="match status" value="1"/>
</dbReference>
<keyword evidence="5" id="KW-0378">Hydrolase</keyword>
<keyword evidence="6" id="KW-0862">Zinc</keyword>
<evidence type="ECO:0000256" key="4">
    <source>
        <dbReference type="ARBA" id="ARBA00022723"/>
    </source>
</evidence>
<dbReference type="Pfam" id="PF01483">
    <property type="entry name" value="P_proprotein"/>
    <property type="match status" value="1"/>
</dbReference>
<proteinExistence type="inferred from homology"/>
<dbReference type="SMART" id="SM00631">
    <property type="entry name" value="Zn_pept"/>
    <property type="match status" value="1"/>
</dbReference>
<evidence type="ECO:0000256" key="6">
    <source>
        <dbReference type="ARBA" id="ARBA00022833"/>
    </source>
</evidence>
<dbReference type="PROSITE" id="PS52035">
    <property type="entry name" value="PEPTIDASE_M14"/>
    <property type="match status" value="1"/>
</dbReference>
<comment type="caution">
    <text evidence="12">The sequence shown here is derived from an EMBL/GenBank/DDBJ whole genome shotgun (WGS) entry which is preliminary data.</text>
</comment>
<accession>A0ABV2VNT9</accession>
<evidence type="ECO:0000259" key="10">
    <source>
        <dbReference type="PROSITE" id="PS51829"/>
    </source>
</evidence>
<dbReference type="EMBL" id="JBEXRX010000069">
    <property type="protein sequence ID" value="MEU0154440.1"/>
    <property type="molecule type" value="Genomic_DNA"/>
</dbReference>
<evidence type="ECO:0000256" key="8">
    <source>
        <dbReference type="PROSITE-ProRule" id="PRU01379"/>
    </source>
</evidence>
<evidence type="ECO:0000256" key="9">
    <source>
        <dbReference type="SAM" id="SignalP"/>
    </source>
</evidence>
<organism evidence="12 13">
    <name type="scientific">Micromonospora fulviviridis</name>
    <dbReference type="NCBI Taxonomy" id="47860"/>
    <lineage>
        <taxon>Bacteria</taxon>
        <taxon>Bacillati</taxon>
        <taxon>Actinomycetota</taxon>
        <taxon>Actinomycetes</taxon>
        <taxon>Micromonosporales</taxon>
        <taxon>Micromonosporaceae</taxon>
        <taxon>Micromonospora</taxon>
    </lineage>
</organism>
<comment type="cofactor">
    <cofactor evidence="1">
        <name>Zn(2+)</name>
        <dbReference type="ChEBI" id="CHEBI:29105"/>
    </cofactor>
</comment>
<dbReference type="InterPro" id="IPR002884">
    <property type="entry name" value="P_dom"/>
</dbReference>
<evidence type="ECO:0000313" key="13">
    <source>
        <dbReference type="Proteomes" id="UP001550348"/>
    </source>
</evidence>
<dbReference type="InterPro" id="IPR000834">
    <property type="entry name" value="Peptidase_M14"/>
</dbReference>
<evidence type="ECO:0000313" key="12">
    <source>
        <dbReference type="EMBL" id="MEU0154440.1"/>
    </source>
</evidence>
<reference evidence="12 13" key="1">
    <citation type="submission" date="2024-06" db="EMBL/GenBank/DDBJ databases">
        <title>The Natural Products Discovery Center: Release of the First 8490 Sequenced Strains for Exploring Actinobacteria Biosynthetic Diversity.</title>
        <authorList>
            <person name="Kalkreuter E."/>
            <person name="Kautsar S.A."/>
            <person name="Yang D."/>
            <person name="Bader C.D."/>
            <person name="Teijaro C.N."/>
            <person name="Fluegel L."/>
            <person name="Davis C.M."/>
            <person name="Simpson J.R."/>
            <person name="Lauterbach L."/>
            <person name="Steele A.D."/>
            <person name="Gui C."/>
            <person name="Meng S."/>
            <person name="Li G."/>
            <person name="Viehrig K."/>
            <person name="Ye F."/>
            <person name="Su P."/>
            <person name="Kiefer A.F."/>
            <person name="Nichols A."/>
            <person name="Cepeda A.J."/>
            <person name="Yan W."/>
            <person name="Fan B."/>
            <person name="Jiang Y."/>
            <person name="Adhikari A."/>
            <person name="Zheng C.-J."/>
            <person name="Schuster L."/>
            <person name="Cowan T.M."/>
            <person name="Smanski M.J."/>
            <person name="Chevrette M.G."/>
            <person name="De Carvalho L.P.S."/>
            <person name="Shen B."/>
        </authorList>
    </citation>
    <scope>NUCLEOTIDE SEQUENCE [LARGE SCALE GENOMIC DNA]</scope>
    <source>
        <strain evidence="12 13">NPDC006286</strain>
    </source>
</reference>
<dbReference type="Proteomes" id="UP001550348">
    <property type="component" value="Unassembled WGS sequence"/>
</dbReference>
<keyword evidence="13" id="KW-1185">Reference proteome</keyword>
<feature type="active site" description="Proton donor/acceptor" evidence="8">
    <location>
        <position position="393"/>
    </location>
</feature>
<feature type="domain" description="Peptidase M14" evidence="11">
    <location>
        <begin position="122"/>
        <end position="428"/>
    </location>
</feature>
<dbReference type="RefSeq" id="WP_355666132.1">
    <property type="nucleotide sequence ID" value="NZ_JBEXRX010000069.1"/>
</dbReference>
<dbReference type="Gene3D" id="3.40.630.10">
    <property type="entry name" value="Zn peptidases"/>
    <property type="match status" value="1"/>
</dbReference>
<feature type="signal peptide" evidence="9">
    <location>
        <begin position="1"/>
        <end position="29"/>
    </location>
</feature>
<dbReference type="Gene3D" id="2.60.120.260">
    <property type="entry name" value="Galactose-binding domain-like"/>
    <property type="match status" value="1"/>
</dbReference>
<dbReference type="InterPro" id="IPR033810">
    <property type="entry name" value="Carboxypeptidase_T"/>
</dbReference>
<protein>
    <submittedName>
        <fullName evidence="12">M14 family metallopeptidase</fullName>
    </submittedName>
</protein>
<keyword evidence="7" id="KW-0482">Metalloprotease</keyword>
<dbReference type="Pfam" id="PF00246">
    <property type="entry name" value="Peptidase_M14"/>
    <property type="match status" value="1"/>
</dbReference>
<keyword evidence="4" id="KW-0479">Metal-binding</keyword>
<dbReference type="PANTHER" id="PTHR11705:SF143">
    <property type="entry name" value="SLL0236 PROTEIN"/>
    <property type="match status" value="1"/>
</dbReference>
<gene>
    <name evidence="12" type="ORF">ABZ071_21450</name>
</gene>
<feature type="chain" id="PRO_5047065336" evidence="9">
    <location>
        <begin position="30"/>
        <end position="660"/>
    </location>
</feature>
<dbReference type="InterPro" id="IPR008979">
    <property type="entry name" value="Galactose-bd-like_sf"/>
</dbReference>
<dbReference type="InterPro" id="IPR057246">
    <property type="entry name" value="CARBOXYPEPT_ZN_1"/>
</dbReference>
<sequence length="660" mass="69401">MPFRTTALRTALMAGVALLAAATATTAPASGAPAGPEPVPGAAAADAGRAAPYRVTHLKAKTDVDAVARTGAAIEYVEHGDLIVRATPAEVRAIHRLGLRTIPLSTDPSGPGTMAFPSSDAAYHDYAETVAAVDAVVAAHPTIASRRVIGKSYEGRDIVALKISDNVAADEGEPEILFTANQHAREHLTVEQALYIADLLTGQYGSDPRISRLVDGRVFWIVPMVNPDGAEYDHATGTYQSWRKNRQPNTGTTEVGTDLNRNWGYKWGCCGGSSKSPASETYRGKAAFSAPETAAVRDFVLSRRDPNGGKQRIKAAIDFHSYGQLVLWPFGYTKATTVTNMSADEYATYETLGRQLAATNGYTPEQASSLYVTDGSIDDWLWGQERIFTYTFELYPDDWTVGFYPPASDIPKATGANREAVLTFSEYADCPYRAIGKDTTYCPAANQFGMTLASTSGTATAGGSVSTTVTTTTSSGSPQQIDLSASGLPAGATAVFFPPSITSGQTSTMVISVPAGTPPASYGVSVTGTGTSTTRTATFGLDVDGRAGCLGANDTDLPIPDLTEVRSPITVNTCAGNATGAAAVEVHVVHPYVGDLVLTLVAPDGTEYVLRDRTGGGADNIDQTFPVDLSGEVANGTWQLKVYDAAVGDTGTLDRWKLSL</sequence>
<keyword evidence="9" id="KW-0732">Signal</keyword>
<evidence type="ECO:0000256" key="2">
    <source>
        <dbReference type="ARBA" id="ARBA00005988"/>
    </source>
</evidence>
<dbReference type="PANTHER" id="PTHR11705">
    <property type="entry name" value="PROTEASE FAMILY M14 CARBOXYPEPTIDASE A,B"/>
    <property type="match status" value="1"/>
</dbReference>
<evidence type="ECO:0000256" key="3">
    <source>
        <dbReference type="ARBA" id="ARBA00022670"/>
    </source>
</evidence>
<dbReference type="SUPFAM" id="SSF49785">
    <property type="entry name" value="Galactose-binding domain-like"/>
    <property type="match status" value="1"/>
</dbReference>
<evidence type="ECO:0000259" key="11">
    <source>
        <dbReference type="PROSITE" id="PS52035"/>
    </source>
</evidence>
<name>A0ABV2VNT9_9ACTN</name>
<dbReference type="PRINTS" id="PR00765">
    <property type="entry name" value="CRBOXYPTASEA"/>
</dbReference>
<evidence type="ECO:0000256" key="7">
    <source>
        <dbReference type="ARBA" id="ARBA00023049"/>
    </source>
</evidence>
<feature type="domain" description="P/Homo B" evidence="10">
    <location>
        <begin position="542"/>
        <end position="660"/>
    </location>
</feature>
<keyword evidence="3" id="KW-0645">Protease</keyword>
<dbReference type="PROSITE" id="PS00132">
    <property type="entry name" value="CARBOXYPEPT_ZN_1"/>
    <property type="match status" value="1"/>
</dbReference>
<comment type="similarity">
    <text evidence="2 8">Belongs to the peptidase M14 family.</text>
</comment>
<evidence type="ECO:0000256" key="1">
    <source>
        <dbReference type="ARBA" id="ARBA00001947"/>
    </source>
</evidence>
<dbReference type="SUPFAM" id="SSF53187">
    <property type="entry name" value="Zn-dependent exopeptidases"/>
    <property type="match status" value="1"/>
</dbReference>